<dbReference type="Proteomes" id="UP000230423">
    <property type="component" value="Unassembled WGS sequence"/>
</dbReference>
<dbReference type="AlphaFoldDB" id="A0A2G9U1C2"/>
<sequence length="320" mass="34822">GAKYQLIDVLTNQCGFAGELFTDGACAHESDYDLLLSLLIAAYYPNICYYRGKRKVFTLEQASALVSKSSVLTPFHGDNFELPSPLIVFTEKIRTRVISCNQLSVISGVQLLLFGCRKVESIGQDLVRLDDMITLKMDVSVAASIVALRPCIEAMLVRSCINPESLMTATDQDRELCSLLRELSSREFYAGGGPMKDDLLTDAALADVEIAAALVVVEEVGEEDLWAEDPASTEVQNAMVGEDRCSMEDRTVTTTSTVTRVVGTTQTSRAEGGKVIEEAVVDGEDEEMQKAIHAAEEEDMVVADVEAEETGMAEEVVVVQ</sequence>
<feature type="non-terminal residue" evidence="2">
    <location>
        <position position="1"/>
    </location>
</feature>
<dbReference type="InterPro" id="IPR011709">
    <property type="entry name" value="DEAD-box_helicase_OB_fold"/>
</dbReference>
<evidence type="ECO:0000259" key="1">
    <source>
        <dbReference type="Pfam" id="PF07717"/>
    </source>
</evidence>
<organism evidence="2 3">
    <name type="scientific">Teladorsagia circumcincta</name>
    <name type="common">Brown stomach worm</name>
    <name type="synonym">Ostertagia circumcincta</name>
    <dbReference type="NCBI Taxonomy" id="45464"/>
    <lineage>
        <taxon>Eukaryota</taxon>
        <taxon>Metazoa</taxon>
        <taxon>Ecdysozoa</taxon>
        <taxon>Nematoda</taxon>
        <taxon>Chromadorea</taxon>
        <taxon>Rhabditida</taxon>
        <taxon>Rhabditina</taxon>
        <taxon>Rhabditomorpha</taxon>
        <taxon>Strongyloidea</taxon>
        <taxon>Trichostrongylidae</taxon>
        <taxon>Teladorsagia</taxon>
    </lineage>
</organism>
<dbReference type="Pfam" id="PF07717">
    <property type="entry name" value="OB_NTP_bind"/>
    <property type="match status" value="1"/>
</dbReference>
<gene>
    <name evidence="2" type="ORF">TELCIR_15103</name>
</gene>
<evidence type="ECO:0000313" key="3">
    <source>
        <dbReference type="Proteomes" id="UP000230423"/>
    </source>
</evidence>
<proteinExistence type="predicted"/>
<dbReference type="OrthoDB" id="5600252at2759"/>
<reference evidence="2 3" key="1">
    <citation type="submission" date="2015-09" db="EMBL/GenBank/DDBJ databases">
        <title>Draft genome of the parasitic nematode Teladorsagia circumcincta isolate WARC Sus (inbred).</title>
        <authorList>
            <person name="Mitreva M."/>
        </authorList>
    </citation>
    <scope>NUCLEOTIDE SEQUENCE [LARGE SCALE GENOMIC DNA]</scope>
    <source>
        <strain evidence="2 3">S</strain>
    </source>
</reference>
<evidence type="ECO:0000313" key="2">
    <source>
        <dbReference type="EMBL" id="PIO63300.1"/>
    </source>
</evidence>
<accession>A0A2G9U1C2</accession>
<name>A0A2G9U1C2_TELCI</name>
<dbReference type="EMBL" id="KZ351053">
    <property type="protein sequence ID" value="PIO63300.1"/>
    <property type="molecule type" value="Genomic_DNA"/>
</dbReference>
<feature type="domain" description="DEAD-box helicase OB fold" evidence="1">
    <location>
        <begin position="36"/>
        <end position="115"/>
    </location>
</feature>
<protein>
    <recommendedName>
        <fullName evidence="1">DEAD-box helicase OB fold domain-containing protein</fullName>
    </recommendedName>
</protein>
<keyword evidence="3" id="KW-1185">Reference proteome</keyword>